<evidence type="ECO:0000313" key="2">
    <source>
        <dbReference type="Proteomes" id="UP000735302"/>
    </source>
</evidence>
<dbReference type="GO" id="GO:0003964">
    <property type="term" value="F:RNA-directed DNA polymerase activity"/>
    <property type="evidence" value="ECO:0007669"/>
    <property type="project" value="UniProtKB-KW"/>
</dbReference>
<evidence type="ECO:0000313" key="1">
    <source>
        <dbReference type="EMBL" id="GFO36567.1"/>
    </source>
</evidence>
<reference evidence="1 2" key="1">
    <citation type="journal article" date="2021" name="Elife">
        <title>Chloroplast acquisition without the gene transfer in kleptoplastic sea slugs, Plakobranchus ocellatus.</title>
        <authorList>
            <person name="Maeda T."/>
            <person name="Takahashi S."/>
            <person name="Yoshida T."/>
            <person name="Shimamura S."/>
            <person name="Takaki Y."/>
            <person name="Nagai Y."/>
            <person name="Toyoda A."/>
            <person name="Suzuki Y."/>
            <person name="Arimoto A."/>
            <person name="Ishii H."/>
            <person name="Satoh N."/>
            <person name="Nishiyama T."/>
            <person name="Hasebe M."/>
            <person name="Maruyama T."/>
            <person name="Minagawa J."/>
            <person name="Obokata J."/>
            <person name="Shigenobu S."/>
        </authorList>
    </citation>
    <scope>NUCLEOTIDE SEQUENCE [LARGE SCALE GENOMIC DNA]</scope>
</reference>
<accession>A0AAV4CXC3</accession>
<dbReference type="EMBL" id="BLXT01007071">
    <property type="protein sequence ID" value="GFO36567.1"/>
    <property type="molecule type" value="Genomic_DNA"/>
</dbReference>
<keyword evidence="1" id="KW-0548">Nucleotidyltransferase</keyword>
<gene>
    <name evidence="1" type="ORF">PoB_006307200</name>
</gene>
<proteinExistence type="predicted"/>
<keyword evidence="1" id="KW-0808">Transferase</keyword>
<keyword evidence="1" id="KW-0695">RNA-directed DNA polymerase</keyword>
<name>A0AAV4CXC3_9GAST</name>
<dbReference type="Proteomes" id="UP000735302">
    <property type="component" value="Unassembled WGS sequence"/>
</dbReference>
<organism evidence="1 2">
    <name type="scientific">Plakobranchus ocellatus</name>
    <dbReference type="NCBI Taxonomy" id="259542"/>
    <lineage>
        <taxon>Eukaryota</taxon>
        <taxon>Metazoa</taxon>
        <taxon>Spiralia</taxon>
        <taxon>Lophotrochozoa</taxon>
        <taxon>Mollusca</taxon>
        <taxon>Gastropoda</taxon>
        <taxon>Heterobranchia</taxon>
        <taxon>Euthyneura</taxon>
        <taxon>Panpulmonata</taxon>
        <taxon>Sacoglossa</taxon>
        <taxon>Placobranchoidea</taxon>
        <taxon>Plakobranchidae</taxon>
        <taxon>Plakobranchus</taxon>
    </lineage>
</organism>
<protein>
    <submittedName>
        <fullName evidence="1">Reverse transcriptase</fullName>
    </submittedName>
</protein>
<sequence length="152" mass="17017">MIQNTNSAKASRLQNMFSVSAKNSKPGQVHLARQQSASRISTATCEDIGLPVQLKAVALVSSSGGGTQSWCKSTASMDSQKKNLKDGCENWKYSIYHSQWNKGPKSSKTQKMRDAIVFHSIVTRQITLVELTVHNRLERKRLLKKRKIQTLD</sequence>
<keyword evidence="2" id="KW-1185">Reference proteome</keyword>
<dbReference type="AlphaFoldDB" id="A0AAV4CXC3"/>
<comment type="caution">
    <text evidence="1">The sequence shown here is derived from an EMBL/GenBank/DDBJ whole genome shotgun (WGS) entry which is preliminary data.</text>
</comment>